<dbReference type="AlphaFoldDB" id="A0A9P6QZR1"/>
<feature type="domain" description="Arm-like repeat" evidence="1">
    <location>
        <begin position="76"/>
        <end position="411"/>
    </location>
</feature>
<evidence type="ECO:0000313" key="2">
    <source>
        <dbReference type="EMBL" id="KAG0306296.1"/>
    </source>
</evidence>
<dbReference type="Pfam" id="PF23948">
    <property type="entry name" value="ARM_5"/>
    <property type="match status" value="1"/>
</dbReference>
<gene>
    <name evidence="2" type="ORF">BGZ97_000801</name>
</gene>
<evidence type="ECO:0000259" key="1">
    <source>
        <dbReference type="Pfam" id="PF23948"/>
    </source>
</evidence>
<dbReference type="InterPro" id="IPR056251">
    <property type="entry name" value="Arm_rpt_dom"/>
</dbReference>
<reference evidence="2" key="1">
    <citation type="journal article" date="2020" name="Fungal Divers.">
        <title>Resolving the Mortierellaceae phylogeny through synthesis of multi-gene phylogenetics and phylogenomics.</title>
        <authorList>
            <person name="Vandepol N."/>
            <person name="Liber J."/>
            <person name="Desiro A."/>
            <person name="Na H."/>
            <person name="Kennedy M."/>
            <person name="Barry K."/>
            <person name="Grigoriev I.V."/>
            <person name="Miller A.N."/>
            <person name="O'Donnell K."/>
            <person name="Stajich J.E."/>
            <person name="Bonito G."/>
        </authorList>
    </citation>
    <scope>NUCLEOTIDE SEQUENCE</scope>
    <source>
        <strain evidence="2">NVP60</strain>
    </source>
</reference>
<sequence length="469" mass="52484">MLSAKDIKVSSLDKDLPALPPAATQQSWLSIFQQNVAAPVSSTSLPSPGAQVENTASSPTVFDPSQQVLLDALLKSRDEQERICWLVSRVVEEFVADPFKNSMAISEVVLLGPSLDREHHRKLLSCLIAEFQNSTLLDIDLLQGLVEMVQCASEPDYLLSDDLVRILVVFRERLQATHQQSPEHIYYLVLALSRLLDVMVDGKVQDIKRVVDHEPFSALLGSLSKNDDPVLIPYKVFCNVPNDESRRQFVLRHAGNIVMGILGVASVCKLDTSGFSEGVSQIYQTTVDAVEIGEKVVGGARSILESGQGVWESAKRGLFSGGRQLWYTALREAQEHIRYGRLAEFNRLMFEAPCSRDVEFRWGICLLVAEIAIDIRWDLNIRQLAVDFLAELYRNDTLWKPHVELSCMILNLLRQISAFPETTISNRTQSLLQGLKEEGIFDKYSCCREHLARSLIPYPMKAALAVSLS</sequence>
<proteinExistence type="predicted"/>
<dbReference type="EMBL" id="JAAAIN010001154">
    <property type="protein sequence ID" value="KAG0306296.1"/>
    <property type="molecule type" value="Genomic_DNA"/>
</dbReference>
<comment type="caution">
    <text evidence="2">The sequence shown here is derived from an EMBL/GenBank/DDBJ whole genome shotgun (WGS) entry which is preliminary data.</text>
</comment>
<organism evidence="2 3">
    <name type="scientific">Linnemannia gamsii</name>
    <dbReference type="NCBI Taxonomy" id="64522"/>
    <lineage>
        <taxon>Eukaryota</taxon>
        <taxon>Fungi</taxon>
        <taxon>Fungi incertae sedis</taxon>
        <taxon>Mucoromycota</taxon>
        <taxon>Mortierellomycotina</taxon>
        <taxon>Mortierellomycetes</taxon>
        <taxon>Mortierellales</taxon>
        <taxon>Mortierellaceae</taxon>
        <taxon>Linnemannia</taxon>
    </lineage>
</organism>
<keyword evidence="3" id="KW-1185">Reference proteome</keyword>
<evidence type="ECO:0000313" key="3">
    <source>
        <dbReference type="Proteomes" id="UP000823405"/>
    </source>
</evidence>
<name>A0A9P6QZR1_9FUNG</name>
<protein>
    <recommendedName>
        <fullName evidence="1">Arm-like repeat domain-containing protein</fullName>
    </recommendedName>
</protein>
<dbReference type="OrthoDB" id="2422986at2759"/>
<accession>A0A9P6QZR1</accession>
<dbReference type="Proteomes" id="UP000823405">
    <property type="component" value="Unassembled WGS sequence"/>
</dbReference>